<comment type="caution">
    <text evidence="1">The sequence shown here is derived from an EMBL/GenBank/DDBJ whole genome shotgun (WGS) entry which is preliminary data.</text>
</comment>
<name>A0A9X6QVW1_BACUH</name>
<proteinExistence type="predicted"/>
<gene>
    <name evidence="1" type="ORF">BK716_03660</name>
</gene>
<dbReference type="Pfam" id="PF16263">
    <property type="entry name" value="DUF4917"/>
    <property type="match status" value="1"/>
</dbReference>
<evidence type="ECO:0000313" key="1">
    <source>
        <dbReference type="EMBL" id="OUB59732.1"/>
    </source>
</evidence>
<protein>
    <recommendedName>
        <fullName evidence="3">DUF4917 family protein</fullName>
    </recommendedName>
</protein>
<evidence type="ECO:0008006" key="3">
    <source>
        <dbReference type="Google" id="ProtNLM"/>
    </source>
</evidence>
<accession>A0A9X6QVW1</accession>
<dbReference type="InterPro" id="IPR032581">
    <property type="entry name" value="DUF4917"/>
</dbReference>
<dbReference type="EMBL" id="MOOK01000040">
    <property type="protein sequence ID" value="OUB59732.1"/>
    <property type="molecule type" value="Genomic_DNA"/>
</dbReference>
<dbReference type="Proteomes" id="UP000194816">
    <property type="component" value="Unassembled WGS sequence"/>
</dbReference>
<evidence type="ECO:0000313" key="2">
    <source>
        <dbReference type="Proteomes" id="UP000194816"/>
    </source>
</evidence>
<sequence length="343" mass="39684">MKTNISCVDNSIKNFSDLVLGNSISTDNLLLGNGFSMGIWEEFGYKSLFDNRKKHLNKEDLQLFKKLNTTNYEEVLANLHTAINVNNTFNINSNLLSTCYERVKGNLIQAVKDVHPTNLEFEQALNLGKNRAFGIFNDSIFTTNYDLIAYWLTTKLLQNGEIVVGDFFGRKEKGYLHFLDNNKIQSGLKLYYLHGGLHLFMNRENEIQKLEKSQRDYLMEAVVESIENNNLPLYVSEGKWETKLQSIENNKYLYFCYNALQQLSGDLTVFGHSLDETADYHIIQAINDSNVENIAFGIYTIADKNLIEAKLKKQFPEKHVYIFNSRTFYRSINYINSSRVLKY</sequence>
<reference evidence="1 2" key="1">
    <citation type="submission" date="2016-10" db="EMBL/GenBank/DDBJ databases">
        <title>Comparative genomics of Bacillus thuringiensis reveals a path to pathogens against multiple invertebrate hosts.</title>
        <authorList>
            <person name="Zheng J."/>
            <person name="Gao Q."/>
            <person name="Liu H."/>
            <person name="Peng D."/>
            <person name="Ruan L."/>
            <person name="Sun M."/>
        </authorList>
    </citation>
    <scope>NUCLEOTIDE SEQUENCE [LARGE SCALE GENOMIC DNA]</scope>
    <source>
        <strain evidence="1">BGSC 4AU1</strain>
    </source>
</reference>
<dbReference type="AlphaFoldDB" id="A0A9X6QVW1"/>
<organism evidence="1 2">
    <name type="scientific">Bacillus thuringiensis subsp. higo</name>
    <dbReference type="NCBI Taxonomy" id="132266"/>
    <lineage>
        <taxon>Bacteria</taxon>
        <taxon>Bacillati</taxon>
        <taxon>Bacillota</taxon>
        <taxon>Bacilli</taxon>
        <taxon>Bacillales</taxon>
        <taxon>Bacillaceae</taxon>
        <taxon>Bacillus</taxon>
        <taxon>Bacillus cereus group</taxon>
    </lineage>
</organism>
<dbReference type="RefSeq" id="WP_088114256.1">
    <property type="nucleotide sequence ID" value="NZ_MOOK01000040.1"/>
</dbReference>